<keyword evidence="1" id="KW-0472">Membrane</keyword>
<dbReference type="RefSeq" id="WP_341470301.1">
    <property type="nucleotide sequence ID" value="NZ_CP128400.1"/>
</dbReference>
<dbReference type="Proteomes" id="UP001431572">
    <property type="component" value="Chromosome 2"/>
</dbReference>
<keyword evidence="1" id="KW-0812">Transmembrane</keyword>
<feature type="transmembrane region" description="Helical" evidence="1">
    <location>
        <begin position="81"/>
        <end position="102"/>
    </location>
</feature>
<evidence type="ECO:0000313" key="3">
    <source>
        <dbReference type="EMBL" id="WJW68396.1"/>
    </source>
</evidence>
<sequence length="173" mass="18936">MIHSFSIFLHYMGFLALAGGAIGSIIAVNTVWSLLCSSPSQALGVSRLIKRYEVLLHSGSVLLLVSETLVLVSSALSSDAFLQGVGGLLVYLLLFINGLFLAKPAWDKLAKLMPQWMMANGSIPSLMAAMEHTSTLYTKEEVETSLKRVSNRLELFQWSETILLFSMLVLIAL</sequence>
<evidence type="ECO:0000313" key="5">
    <source>
        <dbReference type="Proteomes" id="UP001431572"/>
    </source>
</evidence>
<evidence type="ECO:0000313" key="4">
    <source>
        <dbReference type="Proteomes" id="UP000521676"/>
    </source>
</evidence>
<keyword evidence="1" id="KW-1133">Transmembrane helix</keyword>
<organism evidence="2 4">
    <name type="scientific">Candidatus Chlorohelix allophototropha</name>
    <dbReference type="NCBI Taxonomy" id="3003348"/>
    <lineage>
        <taxon>Bacteria</taxon>
        <taxon>Bacillati</taxon>
        <taxon>Chloroflexota</taxon>
        <taxon>Chloroflexia</taxon>
        <taxon>Candidatus Chloroheliales</taxon>
        <taxon>Candidatus Chloroheliaceae</taxon>
        <taxon>Candidatus Chlorohelix</taxon>
    </lineage>
</organism>
<dbReference type="EMBL" id="JACATZ010000003">
    <property type="protein sequence ID" value="NWJ48463.1"/>
    <property type="molecule type" value="Genomic_DNA"/>
</dbReference>
<keyword evidence="5" id="KW-1185">Reference proteome</keyword>
<dbReference type="AlphaFoldDB" id="A0A8T7M8Y3"/>
<gene>
    <name evidence="2" type="ORF">HXX08_21615</name>
    <name evidence="3" type="ORF">OZ401_004007</name>
</gene>
<evidence type="ECO:0000313" key="2">
    <source>
        <dbReference type="EMBL" id="NWJ48463.1"/>
    </source>
</evidence>
<dbReference type="Proteomes" id="UP000521676">
    <property type="component" value="Unassembled WGS sequence"/>
</dbReference>
<evidence type="ECO:0000256" key="1">
    <source>
        <dbReference type="SAM" id="Phobius"/>
    </source>
</evidence>
<proteinExistence type="predicted"/>
<feature type="transmembrane region" description="Helical" evidence="1">
    <location>
        <begin position="12"/>
        <end position="35"/>
    </location>
</feature>
<reference evidence="3" key="2">
    <citation type="journal article" date="2024" name="Nature">
        <title>Anoxygenic phototroph of the Chloroflexota uses a type I reaction centre.</title>
        <authorList>
            <person name="Tsuji J.M."/>
            <person name="Shaw N.A."/>
            <person name="Nagashima S."/>
            <person name="Venkiteswaran J.J."/>
            <person name="Schiff S.L."/>
            <person name="Watanabe T."/>
            <person name="Fukui M."/>
            <person name="Hanada S."/>
            <person name="Tank M."/>
            <person name="Neufeld J.D."/>
        </authorList>
    </citation>
    <scope>NUCLEOTIDE SEQUENCE</scope>
    <source>
        <strain evidence="3">L227-S17</strain>
    </source>
</reference>
<reference evidence="2 4" key="1">
    <citation type="submission" date="2020-06" db="EMBL/GenBank/DDBJ databases">
        <title>Anoxygenic phototrophic Chloroflexota member uses a Type I reaction center.</title>
        <authorList>
            <person name="Tsuji J.M."/>
            <person name="Shaw N.A."/>
            <person name="Nagashima S."/>
            <person name="Venkiteswaran J."/>
            <person name="Schiff S.L."/>
            <person name="Hanada S."/>
            <person name="Tank M."/>
            <person name="Neufeld J.D."/>
        </authorList>
    </citation>
    <scope>NUCLEOTIDE SEQUENCE [LARGE SCALE GENOMIC DNA]</scope>
    <source>
        <strain evidence="2">L227-S17</strain>
    </source>
</reference>
<accession>A0A8T7M8Y3</accession>
<protein>
    <submittedName>
        <fullName evidence="2">Uncharacterized protein</fullName>
    </submittedName>
</protein>
<dbReference type="EMBL" id="CP128400">
    <property type="protein sequence ID" value="WJW68396.1"/>
    <property type="molecule type" value="Genomic_DNA"/>
</dbReference>
<name>A0A8T7M8Y3_9CHLR</name>